<dbReference type="EMBL" id="CM047583">
    <property type="protein sequence ID" value="KAI9914208.1"/>
    <property type="molecule type" value="Genomic_DNA"/>
</dbReference>
<organism evidence="1 2">
    <name type="scientific">Peronosclerospora sorghi</name>
    <dbReference type="NCBI Taxonomy" id="230839"/>
    <lineage>
        <taxon>Eukaryota</taxon>
        <taxon>Sar</taxon>
        <taxon>Stramenopiles</taxon>
        <taxon>Oomycota</taxon>
        <taxon>Peronosporomycetes</taxon>
        <taxon>Peronosporales</taxon>
        <taxon>Peronosporaceae</taxon>
        <taxon>Peronosclerospora</taxon>
    </lineage>
</organism>
<comment type="caution">
    <text evidence="1">The sequence shown here is derived from an EMBL/GenBank/DDBJ whole genome shotgun (WGS) entry which is preliminary data.</text>
</comment>
<proteinExistence type="predicted"/>
<reference evidence="1 2" key="1">
    <citation type="journal article" date="2022" name="bioRxiv">
        <title>The genome of the oomycete Peronosclerospora sorghi, a cosmopolitan pathogen of maize and sorghum, is inflated with dispersed pseudogenes.</title>
        <authorList>
            <person name="Fletcher K."/>
            <person name="Martin F."/>
            <person name="Isakeit T."/>
            <person name="Cavanaugh K."/>
            <person name="Magill C."/>
            <person name="Michelmore R."/>
        </authorList>
    </citation>
    <scope>NUCLEOTIDE SEQUENCE [LARGE SCALE GENOMIC DNA]</scope>
    <source>
        <strain evidence="1">P6</strain>
    </source>
</reference>
<sequence length="280" mass="31532">MTNLDSATYGALGYCFLNLRYLSPIDSRILASGWTDRSLGVNEHLVMTRAYWNYECMNYDADAEIAFQGLTASATRDRKMGTNATSKEVKLVERLRSLEWTEIVSVTKLGAAGYHETRHNQIRVARCKRGPWTHIRLNMLPDMGESHVFVCLGKLNDCLVSIAHGGQVIGYGDAHYGNPRNLLAPGRNETMDGGWETARRVTRPVILTSNPSTGLLEVPGKDWVVLKLGHLGVIHQVEVDTNHFKGNFPESCMIYSTRYFGDLYHDVSHRRKLELTGKWC</sequence>
<dbReference type="Proteomes" id="UP001163321">
    <property type="component" value="Chromosome 4"/>
</dbReference>
<accession>A0ACC0W8D9</accession>
<name>A0ACC0W8D9_9STRA</name>
<keyword evidence="2" id="KW-1185">Reference proteome</keyword>
<evidence type="ECO:0000313" key="2">
    <source>
        <dbReference type="Proteomes" id="UP001163321"/>
    </source>
</evidence>
<evidence type="ECO:0000313" key="1">
    <source>
        <dbReference type="EMBL" id="KAI9914208.1"/>
    </source>
</evidence>
<gene>
    <name evidence="1" type="ORF">PsorP6_005676</name>
</gene>
<protein>
    <submittedName>
        <fullName evidence="1">Uncharacterized protein</fullName>
    </submittedName>
</protein>